<dbReference type="Proteomes" id="UP000308600">
    <property type="component" value="Unassembled WGS sequence"/>
</dbReference>
<keyword evidence="2" id="KW-1185">Reference proteome</keyword>
<accession>A0ACD3AW85</accession>
<protein>
    <submittedName>
        <fullName evidence="1">Uncharacterized protein</fullName>
    </submittedName>
</protein>
<organism evidence="1 2">
    <name type="scientific">Pluteus cervinus</name>
    <dbReference type="NCBI Taxonomy" id="181527"/>
    <lineage>
        <taxon>Eukaryota</taxon>
        <taxon>Fungi</taxon>
        <taxon>Dikarya</taxon>
        <taxon>Basidiomycota</taxon>
        <taxon>Agaricomycotina</taxon>
        <taxon>Agaricomycetes</taxon>
        <taxon>Agaricomycetidae</taxon>
        <taxon>Agaricales</taxon>
        <taxon>Pluteineae</taxon>
        <taxon>Pluteaceae</taxon>
        <taxon>Pluteus</taxon>
    </lineage>
</organism>
<name>A0ACD3AW85_9AGAR</name>
<evidence type="ECO:0000313" key="1">
    <source>
        <dbReference type="EMBL" id="TFK69990.1"/>
    </source>
</evidence>
<reference evidence="1 2" key="1">
    <citation type="journal article" date="2019" name="Nat. Ecol. Evol.">
        <title>Megaphylogeny resolves global patterns of mushroom evolution.</title>
        <authorList>
            <person name="Varga T."/>
            <person name="Krizsan K."/>
            <person name="Foldi C."/>
            <person name="Dima B."/>
            <person name="Sanchez-Garcia M."/>
            <person name="Sanchez-Ramirez S."/>
            <person name="Szollosi G.J."/>
            <person name="Szarkandi J.G."/>
            <person name="Papp V."/>
            <person name="Albert L."/>
            <person name="Andreopoulos W."/>
            <person name="Angelini C."/>
            <person name="Antonin V."/>
            <person name="Barry K.W."/>
            <person name="Bougher N.L."/>
            <person name="Buchanan P."/>
            <person name="Buyck B."/>
            <person name="Bense V."/>
            <person name="Catcheside P."/>
            <person name="Chovatia M."/>
            <person name="Cooper J."/>
            <person name="Damon W."/>
            <person name="Desjardin D."/>
            <person name="Finy P."/>
            <person name="Geml J."/>
            <person name="Haridas S."/>
            <person name="Hughes K."/>
            <person name="Justo A."/>
            <person name="Karasinski D."/>
            <person name="Kautmanova I."/>
            <person name="Kiss B."/>
            <person name="Kocsube S."/>
            <person name="Kotiranta H."/>
            <person name="LaButti K.M."/>
            <person name="Lechner B.E."/>
            <person name="Liimatainen K."/>
            <person name="Lipzen A."/>
            <person name="Lukacs Z."/>
            <person name="Mihaltcheva S."/>
            <person name="Morgado L.N."/>
            <person name="Niskanen T."/>
            <person name="Noordeloos M.E."/>
            <person name="Ohm R.A."/>
            <person name="Ortiz-Santana B."/>
            <person name="Ovrebo C."/>
            <person name="Racz N."/>
            <person name="Riley R."/>
            <person name="Savchenko A."/>
            <person name="Shiryaev A."/>
            <person name="Soop K."/>
            <person name="Spirin V."/>
            <person name="Szebenyi C."/>
            <person name="Tomsovsky M."/>
            <person name="Tulloss R.E."/>
            <person name="Uehling J."/>
            <person name="Grigoriev I.V."/>
            <person name="Vagvolgyi C."/>
            <person name="Papp T."/>
            <person name="Martin F.M."/>
            <person name="Miettinen O."/>
            <person name="Hibbett D.S."/>
            <person name="Nagy L.G."/>
        </authorList>
    </citation>
    <scope>NUCLEOTIDE SEQUENCE [LARGE SCALE GENOMIC DNA]</scope>
    <source>
        <strain evidence="1 2">NL-1719</strain>
    </source>
</reference>
<gene>
    <name evidence="1" type="ORF">BDN72DRAFT_839599</name>
</gene>
<dbReference type="EMBL" id="ML208320">
    <property type="protein sequence ID" value="TFK69990.1"/>
    <property type="molecule type" value="Genomic_DNA"/>
</dbReference>
<evidence type="ECO:0000313" key="2">
    <source>
        <dbReference type="Proteomes" id="UP000308600"/>
    </source>
</evidence>
<sequence length="470" mass="50043">MVILIDDITPPPSSSHSLNTEPPNLVDQEYARAIASLINSGDDTPNLDLTLDDIPQIGHSRSASDGTTGSSGDTIKHGNEVGTYVDVEVQTEGLGESTSGITGAQDGASPPSGSLDATTTITPPGLHKDTPTHQESFATFYTCACSSEGHDHSNVNPKSKDAEGDPSSSIKATQPTQTQTDGAAPSPPNAPDTPASQEKEVKSAELEVTPKEKPPNTTTITNTSTSRPTSSQPKNDPSPNGNSTLSAKPPTPSPSPPPPPPPKPTNKVTAVTNKIADTISAMESQYMNMLLALDKIPPAYTLLANFFTWILLAGFLLFPGTFTSLQTVQNTSSNEVERKLVSAITHVPLFVIAFLCTGIGAAGMCWLWWRWKYNYIWVTEKIFIPGLMNSIAGIISTLSSVFGAQGGEFSKTSKITIVVTSTIAVICGLLVVIYQFWLLRTVKQRHDEEVGEEKTGKHGEGVLDTSKRKS</sequence>
<proteinExistence type="predicted"/>